<dbReference type="PANTHER" id="PTHR10736">
    <property type="entry name" value="BESTROPHIN"/>
    <property type="match status" value="1"/>
</dbReference>
<organism evidence="8 9">
    <name type="scientific">Gryllus longicercus</name>
    <dbReference type="NCBI Taxonomy" id="2509291"/>
    <lineage>
        <taxon>Eukaryota</taxon>
        <taxon>Metazoa</taxon>
        <taxon>Ecdysozoa</taxon>
        <taxon>Arthropoda</taxon>
        <taxon>Hexapoda</taxon>
        <taxon>Insecta</taxon>
        <taxon>Pterygota</taxon>
        <taxon>Neoptera</taxon>
        <taxon>Polyneoptera</taxon>
        <taxon>Orthoptera</taxon>
        <taxon>Ensifera</taxon>
        <taxon>Gryllidea</taxon>
        <taxon>Grylloidea</taxon>
        <taxon>Gryllidae</taxon>
        <taxon>Gryllinae</taxon>
        <taxon>Gryllus</taxon>
    </lineage>
</organism>
<keyword evidence="9" id="KW-1185">Reference proteome</keyword>
<evidence type="ECO:0008006" key="10">
    <source>
        <dbReference type="Google" id="ProtNLM"/>
    </source>
</evidence>
<feature type="transmembrane region" description="Helical" evidence="7">
    <location>
        <begin position="71"/>
        <end position="91"/>
    </location>
</feature>
<comment type="caution">
    <text evidence="8">The sequence shown here is derived from an EMBL/GenBank/DDBJ whole genome shotgun (WGS) entry which is preliminary data.</text>
</comment>
<gene>
    <name evidence="8" type="ORF">R5R35_013094</name>
</gene>
<feature type="region of interest" description="Disordered" evidence="6">
    <location>
        <begin position="561"/>
        <end position="594"/>
    </location>
</feature>
<keyword evidence="3 7" id="KW-1133">Transmembrane helix</keyword>
<dbReference type="PANTHER" id="PTHR10736:SF0">
    <property type="entry name" value="BESTROPHIN HOMOLOG"/>
    <property type="match status" value="1"/>
</dbReference>
<evidence type="ECO:0000256" key="3">
    <source>
        <dbReference type="ARBA" id="ARBA00022989"/>
    </source>
</evidence>
<dbReference type="InterPro" id="IPR000615">
    <property type="entry name" value="Bestrophin"/>
</dbReference>
<dbReference type="Proteomes" id="UP001378592">
    <property type="component" value="Unassembled WGS sequence"/>
</dbReference>
<sequence>MTVSYQYEVASSTSGGFTRLLFMWKGSLYKLIYRELLLFLAAFGLLSALYRNTFNSDQRKIFEKMVMYCDTFINLIPLSFVLGFYVAYVAGRWWQQYMAIPWPDKIMHSIALYVSGTDEHARMVRRTLMRYLNLTLILVLRSISSAVKRRFPTLEHVVEAGFMTSVELEMFQSVPSVEFNTYWIPCTWFISLLKDSKRNNQIEDSQGLHIIMEEFNEFRSKCGLLWSYDWVSIPLVYTQVVTIATYSFFLAALVGRQYVDAAKKPLQMEIDIYLPVFTILQFFFFMGLLKVAEQLINPFGDDDEDFELNWLIDRHTKVSYLGVDILMSSAPPLVKDMYFDQVDLTLPYTEASVAYKKKTYRGSVHNMTVPEDKHTMFLPEISEEDEDRTPTPRSSLSNVQHLAHSRPTEPAPVTAAAAGTWRSSFPSTQSFNKAVEVDPEFETSHTSTHNVEMCMDTAAFQQEQKVKTVIDTLASGSGREGISGRPLSRSESVPAKKPIFVAKSMLGWPSSSTLGRSDVSFRNSEQSIEMQSCYNSSLNFGASADRTPEEERSCDPFVQAPVRRSRGDSFSGGVSRGGGNEGAGGSDDSDGDRIGISRREIRERLATARDCFSSESAVGKIGGVNTPAIQNNRLSLSLDVTCNHSSHLSHLSLDTPSIPKQYEHYLCKPKEETEYVTFKKDFRSVCMAKVRSCPKLILVKRQHSANNGRKKGVRWKPMVNNVPGRDVGSLRRQTVEILPVTPDPSNVNYFFPSKTALEEIEFLSQSNPDTQCLWCRKQMEYRQALLRRTVSGDSEQFVNTSADSGSNLSFSQELCPLHYRIKNNESRKGCPVPPNRLDIGTEDLHPKSLPFQERRATVSTLSLTGSELEAKRWQSRSFWERGFFKKMKLLYNRKGVKATPAVVKRTSLFISNKTSLSQSLPNIAFSHCQSDSLGATSEKLTPVFLNRMTPTVRISDMTSAESEGSSCFASIMEMQEEDELDKKDLSTKVVDDAKKIPTISLNLPVASPECSSNSVMLVANSSSEHLNTRSQDSSWQSADWTGIIDIDHKHDSVPGENLQQTSTPKEVHSVSSSEEANTCASHTLQEVIVVSGNGSPCNEKSSKSIS</sequence>
<feature type="transmembrane region" description="Helical" evidence="7">
    <location>
        <begin position="270"/>
        <end position="289"/>
    </location>
</feature>
<evidence type="ECO:0000256" key="6">
    <source>
        <dbReference type="SAM" id="MobiDB-lite"/>
    </source>
</evidence>
<evidence type="ECO:0000313" key="8">
    <source>
        <dbReference type="EMBL" id="KAK7790739.1"/>
    </source>
</evidence>
<keyword evidence="2 7" id="KW-0812">Transmembrane</keyword>
<comment type="subcellular location">
    <subcellularLocation>
        <location evidence="1">Membrane</location>
    </subcellularLocation>
</comment>
<protein>
    <recommendedName>
        <fullName evidence="10">Bestrophin homolog</fullName>
    </recommendedName>
</protein>
<evidence type="ECO:0000256" key="5">
    <source>
        <dbReference type="ARBA" id="ARBA00034769"/>
    </source>
</evidence>
<dbReference type="GO" id="GO:0016020">
    <property type="term" value="C:membrane"/>
    <property type="evidence" value="ECO:0007669"/>
    <property type="project" value="UniProtKB-SubCell"/>
</dbReference>
<proteinExistence type="inferred from homology"/>
<dbReference type="AlphaFoldDB" id="A0AAN9V917"/>
<evidence type="ECO:0000256" key="4">
    <source>
        <dbReference type="ARBA" id="ARBA00023136"/>
    </source>
</evidence>
<feature type="region of interest" description="Disordered" evidence="6">
    <location>
        <begin position="1049"/>
        <end position="1078"/>
    </location>
</feature>
<keyword evidence="4 7" id="KW-0472">Membrane</keyword>
<feature type="compositionally biased region" description="Polar residues" evidence="6">
    <location>
        <begin position="1057"/>
        <end position="1078"/>
    </location>
</feature>
<reference evidence="8 9" key="1">
    <citation type="submission" date="2024-03" db="EMBL/GenBank/DDBJ databases">
        <title>The genome assembly and annotation of the cricket Gryllus longicercus Weissman &amp; Gray.</title>
        <authorList>
            <person name="Szrajer S."/>
            <person name="Gray D."/>
            <person name="Ylla G."/>
        </authorList>
    </citation>
    <scope>NUCLEOTIDE SEQUENCE [LARGE SCALE GENOMIC DNA]</scope>
    <source>
        <strain evidence="8">DAG 2021-001</strain>
        <tissue evidence="8">Whole body minus gut</tissue>
    </source>
</reference>
<feature type="compositionally biased region" description="Gly residues" evidence="6">
    <location>
        <begin position="574"/>
        <end position="585"/>
    </location>
</feature>
<feature type="transmembrane region" description="Helical" evidence="7">
    <location>
        <begin position="31"/>
        <end position="50"/>
    </location>
</feature>
<dbReference type="Pfam" id="PF01062">
    <property type="entry name" value="Bestrophin"/>
    <property type="match status" value="1"/>
</dbReference>
<comment type="similarity">
    <text evidence="5">Belongs to the anion channel-forming bestrophin (TC 1.A.46) family. Calcium-sensitive chloride channel subfamily.</text>
</comment>
<dbReference type="EMBL" id="JAZDUA010000595">
    <property type="protein sequence ID" value="KAK7790739.1"/>
    <property type="molecule type" value="Genomic_DNA"/>
</dbReference>
<name>A0AAN9V917_9ORTH</name>
<evidence type="ECO:0000256" key="2">
    <source>
        <dbReference type="ARBA" id="ARBA00022692"/>
    </source>
</evidence>
<evidence type="ECO:0000313" key="9">
    <source>
        <dbReference type="Proteomes" id="UP001378592"/>
    </source>
</evidence>
<dbReference type="GO" id="GO:0005254">
    <property type="term" value="F:chloride channel activity"/>
    <property type="evidence" value="ECO:0007669"/>
    <property type="project" value="InterPro"/>
</dbReference>
<dbReference type="InterPro" id="IPR021134">
    <property type="entry name" value="Bestrophin-like"/>
</dbReference>
<accession>A0AAN9V917</accession>
<evidence type="ECO:0000256" key="7">
    <source>
        <dbReference type="SAM" id="Phobius"/>
    </source>
</evidence>
<evidence type="ECO:0000256" key="1">
    <source>
        <dbReference type="ARBA" id="ARBA00004370"/>
    </source>
</evidence>
<feature type="transmembrane region" description="Helical" evidence="7">
    <location>
        <begin position="236"/>
        <end position="258"/>
    </location>
</feature>